<name>A0A426V407_9ACTN</name>
<reference evidence="1 2" key="1">
    <citation type="submission" date="2018-12" db="EMBL/GenBank/DDBJ databases">
        <title>Glycomyces sp. YIM 121974 draft genome.</title>
        <authorList>
            <person name="Li Q."/>
        </authorList>
    </citation>
    <scope>NUCLEOTIDE SEQUENCE [LARGE SCALE GENOMIC DNA]</scope>
    <source>
        <strain evidence="1 2">YIM 121974</strain>
    </source>
</reference>
<dbReference type="PANTHER" id="PTHR34613">
    <property type="entry name" value="SLL0800 PROTEIN"/>
    <property type="match status" value="1"/>
</dbReference>
<protein>
    <submittedName>
        <fullName evidence="1">Uncharacterized protein</fullName>
    </submittedName>
</protein>
<dbReference type="Proteomes" id="UP000277256">
    <property type="component" value="Unassembled WGS sequence"/>
</dbReference>
<evidence type="ECO:0000313" key="1">
    <source>
        <dbReference type="EMBL" id="RRS01644.1"/>
    </source>
</evidence>
<accession>A0A426V407</accession>
<dbReference type="RefSeq" id="WP_125246121.1">
    <property type="nucleotide sequence ID" value="NZ_RSEB01000001.1"/>
</dbReference>
<proteinExistence type="predicted"/>
<organism evidence="1 2">
    <name type="scientific">Glycomyces terrestris</name>
    <dbReference type="NCBI Taxonomy" id="2493553"/>
    <lineage>
        <taxon>Bacteria</taxon>
        <taxon>Bacillati</taxon>
        <taxon>Actinomycetota</taxon>
        <taxon>Actinomycetes</taxon>
        <taxon>Glycomycetales</taxon>
        <taxon>Glycomycetaceae</taxon>
        <taxon>Glycomyces</taxon>
    </lineage>
</organism>
<sequence length="285" mass="31794">MTTQAHDNPIKLCREEPAFAVRLARDLLGVPIPAHSEVHAYSESGTDSEVRDLNADNVVLCREGEENRFGIIVEVQRGKDERKRFSWPAYQVNIRHRLTAPVALIVVCQQPAVAAWAAEAIELGHPGFTFRPLVLGPRNYPKLTEPSGSGELAEEMVLGTLIHEHAEEIEQLFAAVNAELALVPPEKAKRYTEYMLGQLSEQPRRILEALMEQDTYPYQSELLAEREARGRAEGEANALLIIIESRGLSLSDDERRRIETCQDLNELNSWLKLAATAPSVKAIIG</sequence>
<dbReference type="EMBL" id="RSEB01000001">
    <property type="protein sequence ID" value="RRS01644.1"/>
    <property type="molecule type" value="Genomic_DNA"/>
</dbReference>
<gene>
    <name evidence="1" type="ORF">EIW28_02440</name>
</gene>
<dbReference type="AlphaFoldDB" id="A0A426V407"/>
<evidence type="ECO:0000313" key="2">
    <source>
        <dbReference type="Proteomes" id="UP000277256"/>
    </source>
</evidence>
<keyword evidence="2" id="KW-1185">Reference proteome</keyword>
<dbReference type="PANTHER" id="PTHR34613:SF1">
    <property type="entry name" value="SLL6017 PROTEIN"/>
    <property type="match status" value="1"/>
</dbReference>
<comment type="caution">
    <text evidence="1">The sequence shown here is derived from an EMBL/GenBank/DDBJ whole genome shotgun (WGS) entry which is preliminary data.</text>
</comment>
<dbReference type="OrthoDB" id="3207839at2"/>